<evidence type="ECO:0000256" key="7">
    <source>
        <dbReference type="PROSITE-ProRule" id="PRU00221"/>
    </source>
</evidence>
<dbReference type="GO" id="GO:0006364">
    <property type="term" value="P:rRNA processing"/>
    <property type="evidence" value="ECO:0007669"/>
    <property type="project" value="UniProtKB-KW"/>
</dbReference>
<evidence type="ECO:0000256" key="4">
    <source>
        <dbReference type="ARBA" id="ARBA00022737"/>
    </source>
</evidence>
<dbReference type="Proteomes" id="UP001362899">
    <property type="component" value="Unassembled WGS sequence"/>
</dbReference>
<dbReference type="PANTHER" id="PTHR18359">
    <property type="entry name" value="WD-REPEAT PROTEIN-RELATED"/>
    <property type="match status" value="1"/>
</dbReference>
<evidence type="ECO:0000313" key="9">
    <source>
        <dbReference type="EMBL" id="GMM49594.1"/>
    </source>
</evidence>
<feature type="compositionally biased region" description="Low complexity" evidence="8">
    <location>
        <begin position="65"/>
        <end position="76"/>
    </location>
</feature>
<dbReference type="PANTHER" id="PTHR18359:SF0">
    <property type="entry name" value="U3 SMALL NUCLEOLAR RNA-ASSOCIATED PROTEIN 18 HOMOLOG"/>
    <property type="match status" value="1"/>
</dbReference>
<evidence type="ECO:0000256" key="8">
    <source>
        <dbReference type="SAM" id="MobiDB-lite"/>
    </source>
</evidence>
<dbReference type="Gene3D" id="2.130.10.10">
    <property type="entry name" value="YVTN repeat-like/Quinoprotein amine dehydrogenase"/>
    <property type="match status" value="1"/>
</dbReference>
<reference evidence="9 10" key="1">
    <citation type="journal article" date="2023" name="Elife">
        <title>Identification of key yeast species and microbe-microbe interactions impacting larval growth of Drosophila in the wild.</title>
        <authorList>
            <person name="Mure A."/>
            <person name="Sugiura Y."/>
            <person name="Maeda R."/>
            <person name="Honda K."/>
            <person name="Sakurai N."/>
            <person name="Takahashi Y."/>
            <person name="Watada M."/>
            <person name="Katoh T."/>
            <person name="Gotoh A."/>
            <person name="Gotoh Y."/>
            <person name="Taniguchi I."/>
            <person name="Nakamura K."/>
            <person name="Hayashi T."/>
            <person name="Katayama T."/>
            <person name="Uemura T."/>
            <person name="Hattori Y."/>
        </authorList>
    </citation>
    <scope>NUCLEOTIDE SEQUENCE [LARGE SCALE GENOMIC DNA]</scope>
    <source>
        <strain evidence="9 10">SB-73</strain>
    </source>
</reference>
<comment type="subcellular location">
    <subcellularLocation>
        <location evidence="1">Nucleus</location>
        <location evidence="1">Nucleolus</location>
    </subcellularLocation>
</comment>
<dbReference type="InterPro" id="IPR045161">
    <property type="entry name" value="Utp18"/>
</dbReference>
<feature type="compositionally biased region" description="Acidic residues" evidence="8">
    <location>
        <begin position="151"/>
        <end position="166"/>
    </location>
</feature>
<evidence type="ECO:0000256" key="2">
    <source>
        <dbReference type="ARBA" id="ARBA00022552"/>
    </source>
</evidence>
<keyword evidence="4" id="KW-0677">Repeat</keyword>
<dbReference type="InterPro" id="IPR015943">
    <property type="entry name" value="WD40/YVTN_repeat-like_dom_sf"/>
</dbReference>
<organism evidence="9 10">
    <name type="scientific">Starmerella bacillaris</name>
    <name type="common">Yeast</name>
    <name type="synonym">Candida zemplinina</name>
    <dbReference type="NCBI Taxonomy" id="1247836"/>
    <lineage>
        <taxon>Eukaryota</taxon>
        <taxon>Fungi</taxon>
        <taxon>Dikarya</taxon>
        <taxon>Ascomycota</taxon>
        <taxon>Saccharomycotina</taxon>
        <taxon>Dipodascomycetes</taxon>
        <taxon>Dipodascales</taxon>
        <taxon>Trichomonascaceae</taxon>
        <taxon>Starmerella</taxon>
    </lineage>
</organism>
<feature type="region of interest" description="Disordered" evidence="8">
    <location>
        <begin position="30"/>
        <end position="124"/>
    </location>
</feature>
<accession>A0AAV5RGC8</accession>
<evidence type="ECO:0000313" key="10">
    <source>
        <dbReference type="Proteomes" id="UP001362899"/>
    </source>
</evidence>
<dbReference type="SMART" id="SM00320">
    <property type="entry name" value="WD40"/>
    <property type="match status" value="3"/>
</dbReference>
<dbReference type="PROSITE" id="PS50294">
    <property type="entry name" value="WD_REPEATS_REGION"/>
    <property type="match status" value="1"/>
</dbReference>
<dbReference type="InterPro" id="IPR001680">
    <property type="entry name" value="WD40_rpt"/>
</dbReference>
<evidence type="ECO:0000256" key="5">
    <source>
        <dbReference type="ARBA" id="ARBA00023242"/>
    </source>
</evidence>
<dbReference type="PROSITE" id="PS50082">
    <property type="entry name" value="WD_REPEATS_2"/>
    <property type="match status" value="1"/>
</dbReference>
<keyword evidence="2" id="KW-0698">rRNA processing</keyword>
<evidence type="ECO:0000256" key="6">
    <source>
        <dbReference type="ARBA" id="ARBA00025767"/>
    </source>
</evidence>
<dbReference type="SUPFAM" id="SSF50978">
    <property type="entry name" value="WD40 repeat-like"/>
    <property type="match status" value="1"/>
</dbReference>
<dbReference type="Pfam" id="PF00400">
    <property type="entry name" value="WD40"/>
    <property type="match status" value="2"/>
</dbReference>
<dbReference type="EMBL" id="BTGC01000003">
    <property type="protein sequence ID" value="GMM49594.1"/>
    <property type="molecule type" value="Genomic_DNA"/>
</dbReference>
<feature type="compositionally biased region" description="Acidic residues" evidence="8">
    <location>
        <begin position="36"/>
        <end position="54"/>
    </location>
</feature>
<feature type="region of interest" description="Disordered" evidence="8">
    <location>
        <begin position="144"/>
        <end position="166"/>
    </location>
</feature>
<sequence length="526" mass="58589">MVERKGIKTEEEIELEKAIFGDQETFQAELKRLDLDGEDSVDEEDQADGSDSDSDLFFIDKGDNSGDNSSNSSDSDAASESESETDESGCVWHDDDDFDVDLTRSNRTKKLRNTQQEQKITSRDYEQRLRSHFSRLYKRPKWATAGRGEAGDEMDQDEEMDSDADMDLDQSPISTNPLKDLLSKSTTYVSVEKTKLLPPATIDIQKLSDVTKQIKSQSVVQSVCFHPSQPLVLTSGYDKTLRIYQIDGKNNLVASSLYIQNSPFTNAQFHPDKRRVFAAGKRKYLFIWNLETGAVEKVNRLYGHEKTQLTFEKFVISADGRFLALQGIGGYVNILSADTAQWIAAAKIEGDVADLVWVGQYLTIASKRGNVYEYDADGKQFISNYYDPSLVGVSKLAQCNRWLAVGMESGVVAVYDLSAARNSNSLDSTPAGQVLLKPRATIDNLVTSISTLRFSPDAQILLIASRIQRDALKLVHVPSFSVFKNWPTSITPLGHVSCAEFSPQNQYLVAGNEGGSVRLWALNHYT</sequence>
<evidence type="ECO:0000256" key="3">
    <source>
        <dbReference type="ARBA" id="ARBA00022574"/>
    </source>
</evidence>
<proteinExistence type="inferred from homology"/>
<dbReference type="InterPro" id="IPR036322">
    <property type="entry name" value="WD40_repeat_dom_sf"/>
</dbReference>
<gene>
    <name evidence="9" type="ORF">DASB73_005520</name>
</gene>
<feature type="repeat" description="WD" evidence="7">
    <location>
        <begin position="496"/>
        <end position="526"/>
    </location>
</feature>
<protein>
    <submittedName>
        <fullName evidence="9">Utp18 protein</fullName>
    </submittedName>
</protein>
<feature type="compositionally biased region" description="Acidic residues" evidence="8">
    <location>
        <begin position="77"/>
        <end position="87"/>
    </location>
</feature>
<keyword evidence="10" id="KW-1185">Reference proteome</keyword>
<comment type="similarity">
    <text evidence="6">Belongs to the WD repeat UTP18 family.</text>
</comment>
<dbReference type="GO" id="GO:0034388">
    <property type="term" value="C:Pwp2p-containing subcomplex of 90S preribosome"/>
    <property type="evidence" value="ECO:0007669"/>
    <property type="project" value="TreeGrafter"/>
</dbReference>
<evidence type="ECO:0000256" key="1">
    <source>
        <dbReference type="ARBA" id="ARBA00004604"/>
    </source>
</evidence>
<name>A0AAV5RGC8_STABA</name>
<dbReference type="GO" id="GO:0032040">
    <property type="term" value="C:small-subunit processome"/>
    <property type="evidence" value="ECO:0007669"/>
    <property type="project" value="TreeGrafter"/>
</dbReference>
<comment type="caution">
    <text evidence="9">The sequence shown here is derived from an EMBL/GenBank/DDBJ whole genome shotgun (WGS) entry which is preliminary data.</text>
</comment>
<keyword evidence="3 7" id="KW-0853">WD repeat</keyword>
<dbReference type="AlphaFoldDB" id="A0AAV5RGC8"/>
<keyword evidence="5" id="KW-0539">Nucleus</keyword>